<dbReference type="AlphaFoldDB" id="A0A3M2L150"/>
<keyword evidence="3" id="KW-1185">Reference proteome</keyword>
<comment type="caution">
    <text evidence="2">The sequence shown here is derived from an EMBL/GenBank/DDBJ whole genome shotgun (WGS) entry which is preliminary data.</text>
</comment>
<evidence type="ECO:0000313" key="2">
    <source>
        <dbReference type="EMBL" id="RMI30676.1"/>
    </source>
</evidence>
<gene>
    <name evidence="2" type="ORF">EBN03_21740</name>
</gene>
<dbReference type="PANTHER" id="PTHR43162:SF1">
    <property type="entry name" value="PRESTALK A DIFFERENTIATION PROTEIN A"/>
    <property type="match status" value="1"/>
</dbReference>
<sequence>MIAVTGATGNIGRTLVTTLAAGGAKVIAISRGDKEIQVPDGVEHRTADLGDLGSLSTALAGADTLFLLITGAQLVSGPDPDEVLATAAAAGVRKVVFLSSQGAATRPGSDAYARTLAFENALARTDLEWTVLRPSGFFTNTYAWIEPVRTRRTVPAPFGDVGLPVVDPADIAAVAAAALTEPGHAGRTYTLTGPAVITPREQTAALSAALGEPLHFHELTRAEARTGMLRFMPESVADHTLTILGEPTGAEQQVSGDIAAVLGRPATDYATWATRTAAAYR</sequence>
<dbReference type="Proteomes" id="UP000279275">
    <property type="component" value="Unassembled WGS sequence"/>
</dbReference>
<feature type="domain" description="NAD(P)-binding" evidence="1">
    <location>
        <begin position="6"/>
        <end position="182"/>
    </location>
</feature>
<dbReference type="Gene3D" id="3.40.50.720">
    <property type="entry name" value="NAD(P)-binding Rossmann-like Domain"/>
    <property type="match status" value="1"/>
</dbReference>
<proteinExistence type="predicted"/>
<dbReference type="OrthoDB" id="3510772at2"/>
<evidence type="ECO:0000259" key="1">
    <source>
        <dbReference type="Pfam" id="PF13460"/>
    </source>
</evidence>
<dbReference type="InterPro" id="IPR051604">
    <property type="entry name" value="Ergot_Alk_Oxidoreductase"/>
</dbReference>
<accession>A0A3M2L150</accession>
<dbReference type="Pfam" id="PF13460">
    <property type="entry name" value="NAD_binding_10"/>
    <property type="match status" value="1"/>
</dbReference>
<dbReference type="InterPro" id="IPR016040">
    <property type="entry name" value="NAD(P)-bd_dom"/>
</dbReference>
<organism evidence="2 3">
    <name type="scientific">Nocardia stercoris</name>
    <dbReference type="NCBI Taxonomy" id="2483361"/>
    <lineage>
        <taxon>Bacteria</taxon>
        <taxon>Bacillati</taxon>
        <taxon>Actinomycetota</taxon>
        <taxon>Actinomycetes</taxon>
        <taxon>Mycobacteriales</taxon>
        <taxon>Nocardiaceae</taxon>
        <taxon>Nocardia</taxon>
    </lineage>
</organism>
<dbReference type="InterPro" id="IPR036291">
    <property type="entry name" value="NAD(P)-bd_dom_sf"/>
</dbReference>
<dbReference type="SUPFAM" id="SSF51735">
    <property type="entry name" value="NAD(P)-binding Rossmann-fold domains"/>
    <property type="match status" value="1"/>
</dbReference>
<dbReference type="EMBL" id="RFFH01000009">
    <property type="protein sequence ID" value="RMI30676.1"/>
    <property type="molecule type" value="Genomic_DNA"/>
</dbReference>
<dbReference type="RefSeq" id="WP_122189914.1">
    <property type="nucleotide sequence ID" value="NZ_RFFH01000009.1"/>
</dbReference>
<dbReference type="PANTHER" id="PTHR43162">
    <property type="match status" value="1"/>
</dbReference>
<dbReference type="Gene3D" id="3.90.25.10">
    <property type="entry name" value="UDP-galactose 4-epimerase, domain 1"/>
    <property type="match status" value="1"/>
</dbReference>
<name>A0A3M2L150_9NOCA</name>
<reference evidence="2 3" key="1">
    <citation type="submission" date="2018-10" db="EMBL/GenBank/DDBJ databases">
        <title>Isolation from cow dung.</title>
        <authorList>
            <person name="Ling L."/>
        </authorList>
    </citation>
    <scope>NUCLEOTIDE SEQUENCE [LARGE SCALE GENOMIC DNA]</scope>
    <source>
        <strain evidence="2 3">NEAU-LL90</strain>
    </source>
</reference>
<protein>
    <submittedName>
        <fullName evidence="2">NAD-dependent epimerase/dehydratase family protein</fullName>
    </submittedName>
</protein>
<evidence type="ECO:0000313" key="3">
    <source>
        <dbReference type="Proteomes" id="UP000279275"/>
    </source>
</evidence>